<gene>
    <name evidence="9" type="ORF">CHS0354_030517</name>
</gene>
<evidence type="ECO:0000313" key="9">
    <source>
        <dbReference type="EMBL" id="KAK3577235.1"/>
    </source>
</evidence>
<reference evidence="9" key="1">
    <citation type="journal article" date="2021" name="Genome Biol. Evol.">
        <title>A High-Quality Reference Genome for a Parasitic Bivalve with Doubly Uniparental Inheritance (Bivalvia: Unionida).</title>
        <authorList>
            <person name="Smith C.H."/>
        </authorList>
    </citation>
    <scope>NUCLEOTIDE SEQUENCE</scope>
    <source>
        <strain evidence="9">CHS0354</strain>
    </source>
</reference>
<evidence type="ECO:0000259" key="7">
    <source>
        <dbReference type="Pfam" id="PF25520"/>
    </source>
</evidence>
<dbReference type="PROSITE" id="PS50088">
    <property type="entry name" value="ANK_REPEAT"/>
    <property type="match status" value="17"/>
</dbReference>
<accession>A0AAE0RPP2</accession>
<dbReference type="InterPro" id="IPR056884">
    <property type="entry name" value="NPHP3-like_N"/>
</dbReference>
<dbReference type="InterPro" id="IPR058056">
    <property type="entry name" value="WH_TANC1/2"/>
</dbReference>
<feature type="repeat" description="ANK" evidence="4">
    <location>
        <begin position="743"/>
        <end position="775"/>
    </location>
</feature>
<dbReference type="Pfam" id="PF25521">
    <property type="entry name" value="WHD_TANC1"/>
    <property type="match status" value="1"/>
</dbReference>
<evidence type="ECO:0000259" key="6">
    <source>
        <dbReference type="Pfam" id="PF24883"/>
    </source>
</evidence>
<dbReference type="Proteomes" id="UP001195483">
    <property type="component" value="Unassembled WGS sequence"/>
</dbReference>
<evidence type="ECO:0000313" key="10">
    <source>
        <dbReference type="Proteomes" id="UP001195483"/>
    </source>
</evidence>
<feature type="repeat" description="ANK" evidence="4">
    <location>
        <begin position="908"/>
        <end position="940"/>
    </location>
</feature>
<feature type="repeat" description="ANK" evidence="4">
    <location>
        <begin position="941"/>
        <end position="973"/>
    </location>
</feature>
<keyword evidence="10" id="KW-1185">Reference proteome</keyword>
<feature type="domain" description="TANC1/2-like AAA+ ATPase lid" evidence="7">
    <location>
        <begin position="210"/>
        <end position="294"/>
    </location>
</feature>
<dbReference type="InterPro" id="IPR051165">
    <property type="entry name" value="Multifunctional_ANK_Repeat"/>
</dbReference>
<dbReference type="PANTHER" id="PTHR24123">
    <property type="entry name" value="ANKYRIN REPEAT-CONTAINING"/>
    <property type="match status" value="1"/>
</dbReference>
<dbReference type="Pfam" id="PF12796">
    <property type="entry name" value="Ank_2"/>
    <property type="match status" value="4"/>
</dbReference>
<dbReference type="InterPro" id="IPR058018">
    <property type="entry name" value="AAA_lid_TANC1/2"/>
</dbReference>
<feature type="repeat" description="ANK" evidence="4">
    <location>
        <begin position="606"/>
        <end position="638"/>
    </location>
</feature>
<proteinExistence type="predicted"/>
<protein>
    <recommendedName>
        <fullName evidence="11">Ankyrin repeat domain-containing protein 50</fullName>
    </recommendedName>
</protein>
<dbReference type="SMART" id="SM00248">
    <property type="entry name" value="ANK"/>
    <property type="match status" value="17"/>
</dbReference>
<feature type="repeat" description="ANK" evidence="4">
    <location>
        <begin position="710"/>
        <end position="742"/>
    </location>
</feature>
<feature type="repeat" description="ANK" evidence="4">
    <location>
        <begin position="974"/>
        <end position="1006"/>
    </location>
</feature>
<keyword evidence="3 4" id="KW-0040">ANK repeat</keyword>
<feature type="repeat" description="ANK" evidence="4">
    <location>
        <begin position="776"/>
        <end position="808"/>
    </location>
</feature>
<dbReference type="PRINTS" id="PR01415">
    <property type="entry name" value="ANKYRIN"/>
</dbReference>
<feature type="domain" description="Nephrocystin 3-like N-terminal" evidence="6">
    <location>
        <begin position="31"/>
        <end position="178"/>
    </location>
</feature>
<reference evidence="9" key="2">
    <citation type="journal article" date="2021" name="Genome Biol. Evol.">
        <title>Developing a high-quality reference genome for a parasitic bivalve with doubly uniparental inheritance (Bivalvia: Unionida).</title>
        <authorList>
            <person name="Smith C.H."/>
        </authorList>
    </citation>
    <scope>NUCLEOTIDE SEQUENCE</scope>
    <source>
        <strain evidence="9">CHS0354</strain>
        <tissue evidence="9">Mantle</tissue>
    </source>
</reference>
<evidence type="ECO:0000256" key="1">
    <source>
        <dbReference type="ARBA" id="ARBA00022553"/>
    </source>
</evidence>
<evidence type="ECO:0000256" key="5">
    <source>
        <dbReference type="SAM" id="MobiDB-lite"/>
    </source>
</evidence>
<feature type="repeat" description="ANK" evidence="4">
    <location>
        <begin position="540"/>
        <end position="572"/>
    </location>
</feature>
<feature type="repeat" description="ANK" evidence="4">
    <location>
        <begin position="842"/>
        <end position="874"/>
    </location>
</feature>
<dbReference type="SUPFAM" id="SSF48403">
    <property type="entry name" value="Ankyrin repeat"/>
    <property type="match status" value="2"/>
</dbReference>
<name>A0AAE0RPP2_9BIVA</name>
<dbReference type="Pfam" id="PF25520">
    <property type="entry name" value="AAA_lid_TANC1"/>
    <property type="match status" value="1"/>
</dbReference>
<dbReference type="Pfam" id="PF00023">
    <property type="entry name" value="Ank"/>
    <property type="match status" value="1"/>
</dbReference>
<evidence type="ECO:0000256" key="3">
    <source>
        <dbReference type="ARBA" id="ARBA00023043"/>
    </source>
</evidence>
<organism evidence="9 10">
    <name type="scientific">Potamilus streckersoni</name>
    <dbReference type="NCBI Taxonomy" id="2493646"/>
    <lineage>
        <taxon>Eukaryota</taxon>
        <taxon>Metazoa</taxon>
        <taxon>Spiralia</taxon>
        <taxon>Lophotrochozoa</taxon>
        <taxon>Mollusca</taxon>
        <taxon>Bivalvia</taxon>
        <taxon>Autobranchia</taxon>
        <taxon>Heteroconchia</taxon>
        <taxon>Palaeoheterodonta</taxon>
        <taxon>Unionida</taxon>
        <taxon>Unionoidea</taxon>
        <taxon>Unionidae</taxon>
        <taxon>Ambleminae</taxon>
        <taxon>Lampsilini</taxon>
        <taxon>Potamilus</taxon>
    </lineage>
</organism>
<evidence type="ECO:0000256" key="4">
    <source>
        <dbReference type="PROSITE-ProRule" id="PRU00023"/>
    </source>
</evidence>
<feature type="region of interest" description="Disordered" evidence="5">
    <location>
        <begin position="1124"/>
        <end position="1175"/>
    </location>
</feature>
<keyword evidence="2" id="KW-0677">Repeat</keyword>
<feature type="repeat" description="ANK" evidence="4">
    <location>
        <begin position="809"/>
        <end position="841"/>
    </location>
</feature>
<dbReference type="EMBL" id="JAEAOA010001813">
    <property type="protein sequence ID" value="KAK3577235.1"/>
    <property type="molecule type" value="Genomic_DNA"/>
</dbReference>
<evidence type="ECO:0000259" key="8">
    <source>
        <dbReference type="Pfam" id="PF25521"/>
    </source>
</evidence>
<comment type="caution">
    <text evidence="9">The sequence shown here is derived from an EMBL/GenBank/DDBJ whole genome shotgun (WGS) entry which is preliminary data.</text>
</comment>
<feature type="repeat" description="ANK" evidence="4">
    <location>
        <begin position="573"/>
        <end position="605"/>
    </location>
</feature>
<feature type="repeat" description="ANK" evidence="4">
    <location>
        <begin position="1007"/>
        <end position="1039"/>
    </location>
</feature>
<dbReference type="Pfam" id="PF13637">
    <property type="entry name" value="Ank_4"/>
    <property type="match status" value="2"/>
</dbReference>
<dbReference type="Gene3D" id="1.25.40.20">
    <property type="entry name" value="Ankyrin repeat-containing domain"/>
    <property type="match status" value="4"/>
</dbReference>
<dbReference type="InterPro" id="IPR036770">
    <property type="entry name" value="Ankyrin_rpt-contain_sf"/>
</dbReference>
<feature type="repeat" description="ANK" evidence="4">
    <location>
        <begin position="1040"/>
        <end position="1072"/>
    </location>
</feature>
<feature type="repeat" description="ANK" evidence="4">
    <location>
        <begin position="507"/>
        <end position="539"/>
    </location>
</feature>
<evidence type="ECO:0000256" key="2">
    <source>
        <dbReference type="ARBA" id="ARBA00022737"/>
    </source>
</evidence>
<reference evidence="9" key="3">
    <citation type="submission" date="2023-05" db="EMBL/GenBank/DDBJ databases">
        <authorList>
            <person name="Smith C.H."/>
        </authorList>
    </citation>
    <scope>NUCLEOTIDE SEQUENCE</scope>
    <source>
        <strain evidence="9">CHS0354</strain>
        <tissue evidence="9">Mantle</tissue>
    </source>
</reference>
<sequence>MTSCLLQGKRYFCREWTFSKINHCLENRPTSKTCGALIMGGPGCGKTAMCCELVWPTVADGKQNMLSGRLLAYHFCQAHDIETLSITRFIQNIVAQILESDLITGYREKIQDQVLISSETNPDKVFQEAFINPLNEITPPNQTLFILVDSIDESYLQCINERADGSKTIAELLAHHHHLFPQWLLLVCSCRKQSKSVTRLFTGFRKISLDDLRKSHVIRDVQQYILCRLDKEAELRQHLSKETAEMLNQLHIKSNGCFLYLEKVLDGVAENFIMLREIREIPGTLNGLYLWLCQRLFVRKQFSKIQPVLNVILASRKPLSDEELFSCARTRNTLLTKEDLDRRLKLLSKILITSPDGRRILFHHSFAEWLLDVKHCTQKYLCNAADGHAMLSMSATLNSSSLGPEEVQDFASHLVRSNFHPPVQHHHLVQWLLVSGANVENCLSFGMPKEQKVLKLLLDAGADPTCDKETSHVDAACMKESLTMETPEDTPKIPCDIDNSVDQVDINGKTLLHTASHQGNIQMFNLLIAKSANIEAVDKSGQTPLILASRHGHKDIVSALLKAGADTDHADCDGWTALRAAAWSGHTSVVFELLDYGASVDHADADQRTALRAAAWGGHEDIVIKLLEHGADVNKADNEGRTALIAAAYMGHTEIVEHLLNYEANINHEDCDGRTALSVAALCIPASEGHEKVVSLLLERGAEVDHQDHDGMTPLLVAAYEGHHDVCELLLEWDADVDHTDKNGRSALLLAASMGHAKVVTQLLFWGTAVDTIDSEGRTVLSIASAQGNIGIVQQLLDRGLDELHRDNSGWTPLHFAAYEGHKEVCELLIEHLAKVNEIDNEGRHPLILAAQEGHLPVVSTLIDYGSQVNHRSHDGRTALRVAVLEGQRDVVEYLLNMDADINYKDADGRSTLYIVSLENKFEIASFLLDKGADFEAVDLEGRSSLHVAAWQGHFEMVEILIQHGANVNAVDNDERSALQSAAWQGHERVVRLLLEKGAAVDHTCNQGATALCIAAQEGHEDVVRVLLQFRANPNHADQFGRTPIRVALKSGHSNVVKILEDFGASPASGTKSRSSSSTSSTNNDIKPSTSHAVTRTTFSSGINHLAGSSAIATISSGAPAVLNGHHLNSSPSDSPDSTFDRRKSIMSNNSSKSSSNMTSSTNQSSTLSSAQTRPDGECLTFTQQLQQCSLGRNRGRPVSRVLSPVSEPLSPVQSPIGSPLVAAPHTTIQNLGYNIYSPVLEKSLNMFAAYQVKHPDAKHDHIATINIITNPNADISDDSIWQLNPLHRQSVKNSIALLESRRNKTPDQPSKTIMGQSALEMRSPETRTKRNGIVTNPNLHKPKVLNTCVNSKINMNTHINKVGHLENGECKVKVLNGSSNGVANGHHAFPDHHKGPLRPNGLPLKKETPL</sequence>
<evidence type="ECO:0008006" key="11">
    <source>
        <dbReference type="Google" id="ProtNLM"/>
    </source>
</evidence>
<feature type="compositionally biased region" description="Low complexity" evidence="5">
    <location>
        <begin position="1146"/>
        <end position="1170"/>
    </location>
</feature>
<dbReference type="Pfam" id="PF24883">
    <property type="entry name" value="NPHP3_N"/>
    <property type="match status" value="1"/>
</dbReference>
<feature type="region of interest" description="Disordered" evidence="5">
    <location>
        <begin position="1065"/>
        <end position="1093"/>
    </location>
</feature>
<feature type="compositionally biased region" description="Low complexity" evidence="5">
    <location>
        <begin position="1066"/>
        <end position="1082"/>
    </location>
</feature>
<dbReference type="InterPro" id="IPR002110">
    <property type="entry name" value="Ankyrin_rpt"/>
</dbReference>
<dbReference type="PROSITE" id="PS50297">
    <property type="entry name" value="ANK_REP_REGION"/>
    <property type="match status" value="16"/>
</dbReference>
<dbReference type="Pfam" id="PF13857">
    <property type="entry name" value="Ank_5"/>
    <property type="match status" value="1"/>
</dbReference>
<keyword evidence="1" id="KW-0597">Phosphoprotein</keyword>
<feature type="region of interest" description="Disordered" evidence="5">
    <location>
        <begin position="1383"/>
        <end position="1411"/>
    </location>
</feature>
<feature type="compositionally biased region" description="Polar residues" evidence="5">
    <location>
        <begin position="1083"/>
        <end position="1093"/>
    </location>
</feature>
<feature type="domain" description="TANC1/2-like winged helix" evidence="8">
    <location>
        <begin position="295"/>
        <end position="430"/>
    </location>
</feature>
<feature type="repeat" description="ANK" evidence="4">
    <location>
        <begin position="875"/>
        <end position="907"/>
    </location>
</feature>
<feature type="repeat" description="ANK" evidence="4">
    <location>
        <begin position="672"/>
        <end position="709"/>
    </location>
</feature>
<feature type="repeat" description="ANK" evidence="4">
    <location>
        <begin position="639"/>
        <end position="671"/>
    </location>
</feature>
<dbReference type="PANTHER" id="PTHR24123:SF65">
    <property type="entry name" value="ANKYRIN REPEAT DOMAIN-CONTAINING PROTEIN 50"/>
    <property type="match status" value="1"/>
</dbReference>